<feature type="region of interest" description="Disordered" evidence="16">
    <location>
        <begin position="520"/>
        <end position="570"/>
    </location>
</feature>
<keyword evidence="7 14" id="KW-0255">Endonuclease</keyword>
<accession>A0A8T3BXZ3</accession>
<name>A0A8T3BXZ3_DENNO</name>
<dbReference type="GO" id="GO:0016787">
    <property type="term" value="F:hydrolase activity"/>
    <property type="evidence" value="ECO:0007669"/>
    <property type="project" value="UniProtKB-KW"/>
</dbReference>
<dbReference type="InterPro" id="IPR013087">
    <property type="entry name" value="Znf_C2H2_type"/>
</dbReference>
<dbReference type="InterPro" id="IPR002110">
    <property type="entry name" value="Ankyrin_rpt"/>
</dbReference>
<evidence type="ECO:0000256" key="8">
    <source>
        <dbReference type="ARBA" id="ARBA00022771"/>
    </source>
</evidence>
<dbReference type="GO" id="GO:0005737">
    <property type="term" value="C:cytoplasm"/>
    <property type="evidence" value="ECO:0007669"/>
    <property type="project" value="UniProtKB-SubCell"/>
</dbReference>
<evidence type="ECO:0000256" key="9">
    <source>
        <dbReference type="ARBA" id="ARBA00022801"/>
    </source>
</evidence>
<dbReference type="InterPro" id="IPR036770">
    <property type="entry name" value="Ankyrin_rpt-contain_sf"/>
</dbReference>
<evidence type="ECO:0000256" key="6">
    <source>
        <dbReference type="ARBA" id="ARBA00022737"/>
    </source>
</evidence>
<keyword evidence="4 14" id="KW-0540">Nuclease</keyword>
<evidence type="ECO:0000256" key="1">
    <source>
        <dbReference type="ARBA" id="ARBA00004496"/>
    </source>
</evidence>
<feature type="compositionally biased region" description="Polar residues" evidence="16">
    <location>
        <begin position="41"/>
        <end position="50"/>
    </location>
</feature>
<organism evidence="18 19">
    <name type="scientific">Dendrobium nobile</name>
    <name type="common">Orchid</name>
    <dbReference type="NCBI Taxonomy" id="94219"/>
    <lineage>
        <taxon>Eukaryota</taxon>
        <taxon>Viridiplantae</taxon>
        <taxon>Streptophyta</taxon>
        <taxon>Embryophyta</taxon>
        <taxon>Tracheophyta</taxon>
        <taxon>Spermatophyta</taxon>
        <taxon>Magnoliopsida</taxon>
        <taxon>Liliopsida</taxon>
        <taxon>Asparagales</taxon>
        <taxon>Orchidaceae</taxon>
        <taxon>Epidendroideae</taxon>
        <taxon>Malaxideae</taxon>
        <taxon>Dendrobiinae</taxon>
        <taxon>Dendrobium</taxon>
    </lineage>
</organism>
<keyword evidence="5" id="KW-0479">Metal-binding</keyword>
<dbReference type="SMR" id="A0A8T3BXZ3"/>
<keyword evidence="8" id="KW-0863">Zinc-finger</keyword>
<evidence type="ECO:0000256" key="2">
    <source>
        <dbReference type="ARBA" id="ARBA00009262"/>
    </source>
</evidence>
<comment type="caution">
    <text evidence="18">The sequence shown here is derived from an EMBL/GenBank/DDBJ whole genome shotgun (WGS) entry which is preliminary data.</text>
</comment>
<keyword evidence="3 14" id="KW-0963">Cytoplasm</keyword>
<dbReference type="Gene3D" id="1.25.40.20">
    <property type="entry name" value="Ankyrin repeat-containing domain"/>
    <property type="match status" value="1"/>
</dbReference>
<evidence type="ECO:0000256" key="16">
    <source>
        <dbReference type="SAM" id="MobiDB-lite"/>
    </source>
</evidence>
<feature type="region of interest" description="Disordered" evidence="16">
    <location>
        <begin position="40"/>
        <end position="59"/>
    </location>
</feature>
<evidence type="ECO:0000256" key="3">
    <source>
        <dbReference type="ARBA" id="ARBA00022490"/>
    </source>
</evidence>
<feature type="compositionally biased region" description="Basic and acidic residues" evidence="16">
    <location>
        <begin position="537"/>
        <end position="554"/>
    </location>
</feature>
<protein>
    <recommendedName>
        <fullName evidence="17">VLRF1 domain-containing protein</fullName>
    </recommendedName>
</protein>
<evidence type="ECO:0000259" key="17">
    <source>
        <dbReference type="PROSITE" id="PS52044"/>
    </source>
</evidence>
<keyword evidence="10" id="KW-0862">Zinc</keyword>
<dbReference type="AlphaFoldDB" id="A0A8T3BXZ3"/>
<dbReference type="Pfam" id="PF18716">
    <property type="entry name" value="VATC"/>
    <property type="match status" value="1"/>
</dbReference>
<comment type="subcellular location">
    <subcellularLocation>
        <location evidence="1">Cytoplasm</location>
    </subcellularLocation>
</comment>
<dbReference type="PROSITE" id="PS50088">
    <property type="entry name" value="ANK_REPEAT"/>
    <property type="match status" value="1"/>
</dbReference>
<dbReference type="OrthoDB" id="429841at2759"/>
<evidence type="ECO:0000313" key="19">
    <source>
        <dbReference type="Proteomes" id="UP000829196"/>
    </source>
</evidence>
<dbReference type="InterPro" id="IPR041540">
    <property type="entry name" value="VATC"/>
</dbReference>
<sequence length="680" mass="76871">MAETEKSQREQKIRSLFDLPSDFFDSCRLLLFDHPFITPTDEASSSHRPTSSAAVASADSVAVGEESHLKGAEKKVNGATQRWTCNTCKSEFESLQDQRSHFKSDLHRLNIKLIVAGKNIVNEEELDQHGCDSSFEDFDVSSISGSEDEFEKSAITLVKSREGVKQRLYIRLHSGKIVSVWRNLILDESEDFSLDDYKMDQMRNDGSALILGEDELTNRLKNLLSEPRDKSHLRIVLLLSGGHFAGCVFDGNSIIAHKTFHRYVVRAKAGKKQSTKDAAGKAAHSAGSSLRRHNEAALKKEIQDLLVTWKPYINSSLVIFVYAPSRNRQILFDVEKQHWRFHDHVTRQIPLTVRRPTLKEAKRIYLCLTQLSYEEVDEDSQLEEPNLHTGDEVKKNQPFHESRVIEHLELKMSSTVLGSPVDSAEEHIPNDLANISLSHCENRSTSLHAAARSGNAQWTLELLEQGCSPCLKDERGRTPYMLATEKEVRNTFRRFMAANLDRWDWQAAYVPSPLTTEMEEAQAAKQAEKHAKRKAKAKESKKLRKEKEKAKEQEASLCVQPSKQKPPSDVRKQILEKGTTRVAPSRQLPTPNEVAISKEEEEKLALAEEREKRAAAAERRIAAMKNVGISSSDTKGLANDLLCSCCNASLSGKIPFHRYHYKYCSTSCMHVHREVLEEDG</sequence>
<dbReference type="InterPro" id="IPR047139">
    <property type="entry name" value="ANKZ1/VMS1"/>
</dbReference>
<dbReference type="GO" id="GO:0036503">
    <property type="term" value="P:ERAD pathway"/>
    <property type="evidence" value="ECO:0007669"/>
    <property type="project" value="TreeGrafter"/>
</dbReference>
<evidence type="ECO:0000256" key="7">
    <source>
        <dbReference type="ARBA" id="ARBA00022759"/>
    </source>
</evidence>
<feature type="active site" evidence="14">
    <location>
        <position position="273"/>
    </location>
</feature>
<evidence type="ECO:0000313" key="18">
    <source>
        <dbReference type="EMBL" id="KAI0520457.1"/>
    </source>
</evidence>
<keyword evidence="9 14" id="KW-0378">Hydrolase</keyword>
<dbReference type="InterPro" id="IPR041175">
    <property type="entry name" value="VLRF1/Vms1"/>
</dbReference>
<dbReference type="PANTHER" id="PTHR16036:SF2">
    <property type="entry name" value="TRNA ENDONUCLEASE ANKZF1"/>
    <property type="match status" value="1"/>
</dbReference>
<feature type="coiled-coil region" evidence="15">
    <location>
        <begin position="597"/>
        <end position="627"/>
    </location>
</feature>
<gene>
    <name evidence="18" type="ORF">KFK09_007933</name>
</gene>
<evidence type="ECO:0000256" key="4">
    <source>
        <dbReference type="ARBA" id="ARBA00022722"/>
    </source>
</evidence>
<comment type="domain">
    <text evidence="14">The VLRF1 domain mediates binding to the 60S ribosomal subunit.</text>
</comment>
<feature type="domain" description="VLRF1" evidence="17">
    <location>
        <begin position="230"/>
        <end position="371"/>
    </location>
</feature>
<evidence type="ECO:0000256" key="13">
    <source>
        <dbReference type="PROSITE-ProRule" id="PRU00023"/>
    </source>
</evidence>
<keyword evidence="11 13" id="KW-0040">ANK repeat</keyword>
<dbReference type="GO" id="GO:0004519">
    <property type="term" value="F:endonuclease activity"/>
    <property type="evidence" value="ECO:0007669"/>
    <property type="project" value="UniProtKB-KW"/>
</dbReference>
<evidence type="ECO:0000256" key="5">
    <source>
        <dbReference type="ARBA" id="ARBA00022723"/>
    </source>
</evidence>
<keyword evidence="12 15" id="KW-0175">Coiled coil</keyword>
<proteinExistence type="inferred from homology"/>
<evidence type="ECO:0000256" key="15">
    <source>
        <dbReference type="SAM" id="Coils"/>
    </source>
</evidence>
<reference evidence="18" key="1">
    <citation type="journal article" date="2022" name="Front. Genet.">
        <title>Chromosome-Scale Assembly of the Dendrobium nobile Genome Provides Insights Into the Molecular Mechanism of the Biosynthesis of the Medicinal Active Ingredient of Dendrobium.</title>
        <authorList>
            <person name="Xu Q."/>
            <person name="Niu S.-C."/>
            <person name="Li K.-L."/>
            <person name="Zheng P.-J."/>
            <person name="Zhang X.-J."/>
            <person name="Jia Y."/>
            <person name="Liu Y."/>
            <person name="Niu Y.-X."/>
            <person name="Yu L.-H."/>
            <person name="Chen D.-F."/>
            <person name="Zhang G.-Q."/>
        </authorList>
    </citation>
    <scope>NUCLEOTIDE SEQUENCE</scope>
    <source>
        <tissue evidence="18">Leaf</tissue>
    </source>
</reference>
<keyword evidence="19" id="KW-1185">Reference proteome</keyword>
<dbReference type="PROSITE" id="PS52044">
    <property type="entry name" value="VLRF1"/>
    <property type="match status" value="1"/>
</dbReference>
<feature type="repeat" description="ANK" evidence="13">
    <location>
        <begin position="442"/>
        <end position="474"/>
    </location>
</feature>
<evidence type="ECO:0000256" key="10">
    <source>
        <dbReference type="ARBA" id="ARBA00022833"/>
    </source>
</evidence>
<dbReference type="SUPFAM" id="SSF48403">
    <property type="entry name" value="Ankyrin repeat"/>
    <property type="match status" value="1"/>
</dbReference>
<keyword evidence="6" id="KW-0677">Repeat</keyword>
<evidence type="ECO:0000256" key="14">
    <source>
        <dbReference type="PROSITE-ProRule" id="PRU01389"/>
    </source>
</evidence>
<dbReference type="PROSITE" id="PS00028">
    <property type="entry name" value="ZINC_FINGER_C2H2_1"/>
    <property type="match status" value="1"/>
</dbReference>
<dbReference type="Proteomes" id="UP000829196">
    <property type="component" value="Unassembled WGS sequence"/>
</dbReference>
<comment type="similarity">
    <text evidence="2 14">Belongs to the ANKZF1/VMS1 family.</text>
</comment>
<evidence type="ECO:0000256" key="11">
    <source>
        <dbReference type="ARBA" id="ARBA00023043"/>
    </source>
</evidence>
<evidence type="ECO:0000256" key="12">
    <source>
        <dbReference type="ARBA" id="ARBA00023054"/>
    </source>
</evidence>
<dbReference type="GO" id="GO:0008270">
    <property type="term" value="F:zinc ion binding"/>
    <property type="evidence" value="ECO:0007669"/>
    <property type="project" value="UniProtKB-KW"/>
</dbReference>
<dbReference type="Pfam" id="PF18826">
    <property type="entry name" value="bVLRF1"/>
    <property type="match status" value="1"/>
</dbReference>
<dbReference type="EMBL" id="JAGYWB010000006">
    <property type="protein sequence ID" value="KAI0520457.1"/>
    <property type="molecule type" value="Genomic_DNA"/>
</dbReference>
<dbReference type="PANTHER" id="PTHR16036">
    <property type="entry name" value="ANKYRIN REPEAT AND ZINC FINGER DOMAIN-CONTAINING PROTEIN 1"/>
    <property type="match status" value="1"/>
</dbReference>